<comment type="caution">
    <text evidence="1">The sequence shown here is derived from an EMBL/GenBank/DDBJ whole genome shotgun (WGS) entry which is preliminary data.</text>
</comment>
<dbReference type="Proteomes" id="UP001140949">
    <property type="component" value="Unassembled WGS sequence"/>
</dbReference>
<evidence type="ECO:0000313" key="2">
    <source>
        <dbReference type="Proteomes" id="UP001140949"/>
    </source>
</evidence>
<sequence length="49" mass="5644">MILLFIGSRMIYSCTHMRCVHGYFARRDATCLTLLGAWMMRRGAGTKFV</sequence>
<reference evidence="1" key="2">
    <citation type="submission" date="2023-04" db="EMBL/GenBank/DDBJ databases">
        <authorList>
            <person name="Bruccoleri R.E."/>
            <person name="Oakeley E.J."/>
            <person name="Faust A.-M."/>
            <person name="Dessus-Babus S."/>
            <person name="Altorfer M."/>
            <person name="Burckhardt D."/>
            <person name="Oertli M."/>
            <person name="Naumann U."/>
            <person name="Petersen F."/>
            <person name="Wong J."/>
        </authorList>
    </citation>
    <scope>NUCLEOTIDE SEQUENCE</scope>
    <source>
        <strain evidence="1">GSM-AAB239-AS_SAM_17_03QT</strain>
        <tissue evidence="1">Leaf</tissue>
    </source>
</reference>
<keyword evidence="2" id="KW-1185">Reference proteome</keyword>
<reference evidence="1" key="1">
    <citation type="journal article" date="2023" name="GigaByte">
        <title>Genome assembly of the bearded iris, Iris pallida Lam.</title>
        <authorList>
            <person name="Bruccoleri R.E."/>
            <person name="Oakeley E.J."/>
            <person name="Faust A.M.E."/>
            <person name="Altorfer M."/>
            <person name="Dessus-Babus S."/>
            <person name="Burckhardt D."/>
            <person name="Oertli M."/>
            <person name="Naumann U."/>
            <person name="Petersen F."/>
            <person name="Wong J."/>
        </authorList>
    </citation>
    <scope>NUCLEOTIDE SEQUENCE</scope>
    <source>
        <strain evidence="1">GSM-AAB239-AS_SAM_17_03QT</strain>
    </source>
</reference>
<organism evidence="1 2">
    <name type="scientific">Iris pallida</name>
    <name type="common">Sweet iris</name>
    <dbReference type="NCBI Taxonomy" id="29817"/>
    <lineage>
        <taxon>Eukaryota</taxon>
        <taxon>Viridiplantae</taxon>
        <taxon>Streptophyta</taxon>
        <taxon>Embryophyta</taxon>
        <taxon>Tracheophyta</taxon>
        <taxon>Spermatophyta</taxon>
        <taxon>Magnoliopsida</taxon>
        <taxon>Liliopsida</taxon>
        <taxon>Asparagales</taxon>
        <taxon>Iridaceae</taxon>
        <taxon>Iridoideae</taxon>
        <taxon>Irideae</taxon>
        <taxon>Iris</taxon>
    </lineage>
</organism>
<evidence type="ECO:0000313" key="1">
    <source>
        <dbReference type="EMBL" id="KAJ6830305.1"/>
    </source>
</evidence>
<name>A0AAX6GPS7_IRIPA</name>
<dbReference type="EMBL" id="JANAVB010017599">
    <property type="protein sequence ID" value="KAJ6830305.1"/>
    <property type="molecule type" value="Genomic_DNA"/>
</dbReference>
<accession>A0AAX6GPS7</accession>
<protein>
    <submittedName>
        <fullName evidence="1">Vegetative cell wall protein gp1-like</fullName>
    </submittedName>
</protein>
<proteinExistence type="predicted"/>
<gene>
    <name evidence="1" type="ORF">M6B38_353665</name>
</gene>
<dbReference type="AlphaFoldDB" id="A0AAX6GPS7"/>